<dbReference type="PANTHER" id="PTHR34292:SF1">
    <property type="entry name" value="OUTER SPORE WALL PROTEIN RRT8"/>
    <property type="match status" value="1"/>
</dbReference>
<comment type="subcellular location">
    <subcellularLocation>
        <location evidence="1">Membrane</location>
        <topology evidence="1">Multi-pass membrane protein</topology>
    </subcellularLocation>
</comment>
<dbReference type="EMBL" id="JAVRRJ010000010">
    <property type="protein sequence ID" value="KAK5081322.1"/>
    <property type="molecule type" value="Genomic_DNA"/>
</dbReference>
<feature type="transmembrane region" description="Helical" evidence="5">
    <location>
        <begin position="39"/>
        <end position="67"/>
    </location>
</feature>
<evidence type="ECO:0000256" key="1">
    <source>
        <dbReference type="ARBA" id="ARBA00004141"/>
    </source>
</evidence>
<evidence type="ECO:0000256" key="3">
    <source>
        <dbReference type="ARBA" id="ARBA00022989"/>
    </source>
</evidence>
<reference evidence="6 7" key="1">
    <citation type="submission" date="2023-08" db="EMBL/GenBank/DDBJ databases">
        <title>Black Yeasts Isolated from many extreme environments.</title>
        <authorList>
            <person name="Coleine C."/>
            <person name="Stajich J.E."/>
            <person name="Selbmann L."/>
        </authorList>
    </citation>
    <scope>NUCLEOTIDE SEQUENCE [LARGE SCALE GENOMIC DNA]</scope>
    <source>
        <strain evidence="6 7">CCFEE 5910</strain>
    </source>
</reference>
<dbReference type="InterPro" id="IPR059112">
    <property type="entry name" value="CysZ/EI24"/>
</dbReference>
<dbReference type="Proteomes" id="UP001309876">
    <property type="component" value="Unassembled WGS sequence"/>
</dbReference>
<accession>A0AAN7STZ1</accession>
<feature type="transmembrane region" description="Helical" evidence="5">
    <location>
        <begin position="153"/>
        <end position="180"/>
    </location>
</feature>
<name>A0AAN7STZ1_9EURO</name>
<dbReference type="Pfam" id="PF07264">
    <property type="entry name" value="EI24"/>
    <property type="match status" value="1"/>
</dbReference>
<evidence type="ECO:0000313" key="7">
    <source>
        <dbReference type="Proteomes" id="UP001309876"/>
    </source>
</evidence>
<keyword evidence="7" id="KW-1185">Reference proteome</keyword>
<keyword evidence="2 5" id="KW-0812">Transmembrane</keyword>
<dbReference type="GO" id="GO:0005811">
    <property type="term" value="C:lipid droplet"/>
    <property type="evidence" value="ECO:0007669"/>
    <property type="project" value="TreeGrafter"/>
</dbReference>
<keyword evidence="4 5" id="KW-0472">Membrane</keyword>
<sequence>MPSLNPVKLVGGASWLYPIKGIFYFLGHTRYYPLFRSRLIPVTLLSFVIYGILFTFAYLPIVAFLAIWHGPTAWINGAFLILGAGSAVIALLFEAFFVDETLVDTFDAVLVDQGCQELVSRGRLLDETAPNSVKSLGKPTISSVYSPFSFRQIALFVVTLPLSFIPIVGIFFFLIVNGFYAGSLAHYRLYKLQGLSKKEQKKEVSKRKLKYTWFGAVHLSLQLVPGLSMLFLLTSAAGSGLWAAKLEKERTLTQGATIQPNERYEDEPV</sequence>
<evidence type="ECO:0000313" key="6">
    <source>
        <dbReference type="EMBL" id="KAK5081322.1"/>
    </source>
</evidence>
<evidence type="ECO:0000256" key="5">
    <source>
        <dbReference type="SAM" id="Phobius"/>
    </source>
</evidence>
<evidence type="ECO:0000256" key="4">
    <source>
        <dbReference type="ARBA" id="ARBA00023136"/>
    </source>
</evidence>
<gene>
    <name evidence="6" type="ORF">LTR05_008116</name>
</gene>
<dbReference type="GO" id="GO:0005628">
    <property type="term" value="C:prospore membrane"/>
    <property type="evidence" value="ECO:0007669"/>
    <property type="project" value="TreeGrafter"/>
</dbReference>
<protein>
    <submittedName>
        <fullName evidence="6">Uncharacterized protein</fullName>
    </submittedName>
</protein>
<organism evidence="6 7">
    <name type="scientific">Lithohypha guttulata</name>
    <dbReference type="NCBI Taxonomy" id="1690604"/>
    <lineage>
        <taxon>Eukaryota</taxon>
        <taxon>Fungi</taxon>
        <taxon>Dikarya</taxon>
        <taxon>Ascomycota</taxon>
        <taxon>Pezizomycotina</taxon>
        <taxon>Eurotiomycetes</taxon>
        <taxon>Chaetothyriomycetidae</taxon>
        <taxon>Chaetothyriales</taxon>
        <taxon>Trichomeriaceae</taxon>
        <taxon>Lithohypha</taxon>
    </lineage>
</organism>
<evidence type="ECO:0000256" key="2">
    <source>
        <dbReference type="ARBA" id="ARBA00022692"/>
    </source>
</evidence>
<dbReference type="InterPro" id="IPR052786">
    <property type="entry name" value="Spore_wall_assembly"/>
</dbReference>
<keyword evidence="3 5" id="KW-1133">Transmembrane helix</keyword>
<dbReference type="GO" id="GO:0005619">
    <property type="term" value="C:ascospore wall"/>
    <property type="evidence" value="ECO:0007669"/>
    <property type="project" value="TreeGrafter"/>
</dbReference>
<dbReference type="PANTHER" id="PTHR34292">
    <property type="entry name" value="OUTER SPORE WALL PROTEIN LDS1"/>
    <property type="match status" value="1"/>
</dbReference>
<comment type="caution">
    <text evidence="6">The sequence shown here is derived from an EMBL/GenBank/DDBJ whole genome shotgun (WGS) entry which is preliminary data.</text>
</comment>
<feature type="transmembrane region" description="Helical" evidence="5">
    <location>
        <begin position="6"/>
        <end position="27"/>
    </location>
</feature>
<dbReference type="AlphaFoldDB" id="A0AAN7STZ1"/>
<proteinExistence type="predicted"/>
<feature type="transmembrane region" description="Helical" evidence="5">
    <location>
        <begin position="73"/>
        <end position="93"/>
    </location>
</feature>